<evidence type="ECO:0000313" key="2">
    <source>
        <dbReference type="EMBL" id="VDD84515.1"/>
    </source>
</evidence>
<reference evidence="2 3" key="1">
    <citation type="submission" date="2018-10" db="EMBL/GenBank/DDBJ databases">
        <authorList>
            <consortium name="Pathogen Informatics"/>
        </authorList>
    </citation>
    <scope>NUCLEOTIDE SEQUENCE [LARGE SCALE GENOMIC DNA]</scope>
</reference>
<dbReference type="Proteomes" id="UP000267029">
    <property type="component" value="Unassembled WGS sequence"/>
</dbReference>
<gene>
    <name evidence="2" type="ORF">MCOS_LOCUS10518</name>
</gene>
<dbReference type="AlphaFoldDB" id="A0A0R3URL2"/>
<organism evidence="2 3">
    <name type="scientific">Mesocestoides corti</name>
    <name type="common">Flatworm</name>
    <dbReference type="NCBI Taxonomy" id="53468"/>
    <lineage>
        <taxon>Eukaryota</taxon>
        <taxon>Metazoa</taxon>
        <taxon>Spiralia</taxon>
        <taxon>Lophotrochozoa</taxon>
        <taxon>Platyhelminthes</taxon>
        <taxon>Cestoda</taxon>
        <taxon>Eucestoda</taxon>
        <taxon>Cyclophyllidea</taxon>
        <taxon>Mesocestoididae</taxon>
        <taxon>Mesocestoides</taxon>
    </lineage>
</organism>
<name>A0A0R3URL2_MESCO</name>
<evidence type="ECO:0000256" key="1">
    <source>
        <dbReference type="SAM" id="MobiDB-lite"/>
    </source>
</evidence>
<sequence>MESRGAKEARLVAKREARERATSERQRIEAVHRECSESLRRDEKERVMRMRRVDSIIVANSESMNNLSCMMTTTATNAGGDQATTEGEPKHSRTAAVLSQNGLSNDHPKFTSILLQPLIGGRSRFSGHPVVSTAASSTHAGDVSSGARLPGLTGWLCVYGDCIVFGLVVGPGAVLETAPEPAINTAKARPK</sequence>
<keyword evidence="3" id="KW-1185">Reference proteome</keyword>
<dbReference type="STRING" id="53468.A0A0R3URL2"/>
<protein>
    <submittedName>
        <fullName evidence="2">Uncharacterized protein</fullName>
    </submittedName>
</protein>
<dbReference type="EMBL" id="UXSR01006495">
    <property type="protein sequence ID" value="VDD84515.1"/>
    <property type="molecule type" value="Genomic_DNA"/>
</dbReference>
<accession>A0A0R3URL2</accession>
<evidence type="ECO:0000313" key="3">
    <source>
        <dbReference type="Proteomes" id="UP000267029"/>
    </source>
</evidence>
<proteinExistence type="predicted"/>
<feature type="region of interest" description="Disordered" evidence="1">
    <location>
        <begin position="1"/>
        <end position="26"/>
    </location>
</feature>